<dbReference type="RefSeq" id="XP_006958715.1">
    <property type="nucleotide sequence ID" value="XM_006958653.1"/>
</dbReference>
<reference evidence="2 3" key="1">
    <citation type="journal article" date="2012" name="Fungal Genet. Biol.">
        <title>The genome of the xerotolerant mold Wallemia sebi reveals adaptations to osmotic stress and suggests cryptic sexual reproduction.</title>
        <authorList>
            <person name="Padamsee M."/>
            <person name="Kumar T.K.A."/>
            <person name="Riley R."/>
            <person name="Binder M."/>
            <person name="Boyd A."/>
            <person name="Calvo A.M."/>
            <person name="Furukawa K."/>
            <person name="Hesse C."/>
            <person name="Hohmann S."/>
            <person name="James T.Y."/>
            <person name="LaButti K."/>
            <person name="Lapidus A."/>
            <person name="Lindquist E."/>
            <person name="Lucas S."/>
            <person name="Miller K."/>
            <person name="Shantappa S."/>
            <person name="Grigoriev I.V."/>
            <person name="Hibbett D.S."/>
            <person name="McLaughlin D.J."/>
            <person name="Spatafora J.W."/>
            <person name="Aime M.C."/>
        </authorList>
    </citation>
    <scope>NUCLEOTIDE SEQUENCE [LARGE SCALE GENOMIC DNA]</scope>
    <source>
        <strain evidence="3">ATCC MYA-4683 / CBS 633.66</strain>
    </source>
</reference>
<name>I4YBM6_WALMC</name>
<evidence type="ECO:0000259" key="1">
    <source>
        <dbReference type="PROSITE" id="PS51391"/>
    </source>
</evidence>
<dbReference type="STRING" id="671144.I4YBM6"/>
<accession>I4YBM6</accession>
<dbReference type="GO" id="GO:0070692">
    <property type="term" value="C:CTDK-1 complex"/>
    <property type="evidence" value="ECO:0007669"/>
    <property type="project" value="InterPro"/>
</dbReference>
<dbReference type="KEGG" id="wse:WALSEDRAFT_60550"/>
<protein>
    <recommendedName>
        <fullName evidence="1">CID domain-containing protein</fullName>
    </recommendedName>
</protein>
<dbReference type="Gene3D" id="1.25.40.90">
    <property type="match status" value="1"/>
</dbReference>
<dbReference type="AlphaFoldDB" id="I4YBM6"/>
<dbReference type="InterPro" id="IPR024637">
    <property type="entry name" value="Ctk3_C"/>
</dbReference>
<feature type="domain" description="CID" evidence="1">
    <location>
        <begin position="2"/>
        <end position="137"/>
    </location>
</feature>
<evidence type="ECO:0000313" key="3">
    <source>
        <dbReference type="Proteomes" id="UP000005242"/>
    </source>
</evidence>
<dbReference type="OMA" id="DMGEDLH"/>
<dbReference type="Pfam" id="PF12243">
    <property type="entry name" value="CTK3"/>
    <property type="match status" value="1"/>
</dbReference>
<dbReference type="HOGENOM" id="CLU_051552_1_0_1"/>
<proteinExistence type="predicted"/>
<dbReference type="GO" id="GO:0045943">
    <property type="term" value="P:positive regulation of transcription by RNA polymerase I"/>
    <property type="evidence" value="ECO:0007669"/>
    <property type="project" value="TreeGrafter"/>
</dbReference>
<gene>
    <name evidence="2" type="ORF">WALSEDRAFT_60550</name>
</gene>
<dbReference type="Proteomes" id="UP000005242">
    <property type="component" value="Unassembled WGS sequence"/>
</dbReference>
<dbReference type="PANTHER" id="PTHR28291">
    <property type="entry name" value="CTD KINASE SUBUNIT GAMMA"/>
    <property type="match status" value="1"/>
</dbReference>
<dbReference type="InParanoid" id="I4YBM6"/>
<evidence type="ECO:0000313" key="2">
    <source>
        <dbReference type="EMBL" id="EIM21368.1"/>
    </source>
</evidence>
<dbReference type="Pfam" id="PF12350">
    <property type="entry name" value="CTK3_C"/>
    <property type="match status" value="1"/>
</dbReference>
<dbReference type="eggNOG" id="ENOG502S1MK">
    <property type="taxonomic scope" value="Eukaryota"/>
</dbReference>
<dbReference type="InterPro" id="IPR006569">
    <property type="entry name" value="CID_dom"/>
</dbReference>
<sequence length="253" mass="29536">MDGFEIRMNLVGHLRKLNASLSSVKRVVGCLNIHAQTSAGDLWKCLMGEFRKGSLNHRLNILYMLDDLLNTGSSEKSVYQSYASDSLIDIINMVVPEERNGIINLLSTLQILESWKIKRIFDIDLLNNLQADLESKRELLSHKTQDTDKLERLSTKDILRRFEEDRERHKRLREDIWVLPISNFTKEDAMNYQTPSPEVKQQFASNLLTFNDNNKSLDIEFDNRWDEISDYNEDDVEEMLDDLNSLHRAQFVN</sequence>
<dbReference type="PANTHER" id="PTHR28291:SF1">
    <property type="entry name" value="CTD KINASE SUBUNIT GAMMA"/>
    <property type="match status" value="1"/>
</dbReference>
<dbReference type="InterPro" id="IPR024638">
    <property type="entry name" value="Ctk3_N"/>
</dbReference>
<dbReference type="GeneID" id="18474022"/>
<keyword evidence="3" id="KW-1185">Reference proteome</keyword>
<dbReference type="InterPro" id="IPR008942">
    <property type="entry name" value="ENTH_VHS"/>
</dbReference>
<dbReference type="PROSITE" id="PS51391">
    <property type="entry name" value="CID"/>
    <property type="match status" value="1"/>
</dbReference>
<dbReference type="EMBL" id="JH668233">
    <property type="protein sequence ID" value="EIM21368.1"/>
    <property type="molecule type" value="Genomic_DNA"/>
</dbReference>
<dbReference type="InterPro" id="IPR042326">
    <property type="entry name" value="Ctk3"/>
</dbReference>
<dbReference type="GO" id="GO:0032786">
    <property type="term" value="P:positive regulation of DNA-templated transcription, elongation"/>
    <property type="evidence" value="ECO:0007669"/>
    <property type="project" value="InterPro"/>
</dbReference>
<organism evidence="2 3">
    <name type="scientific">Wallemia mellicola (strain ATCC MYA-4683 / CBS 633.66)</name>
    <name type="common">Wallemia sebi (CBS 633.66)</name>
    <dbReference type="NCBI Taxonomy" id="671144"/>
    <lineage>
        <taxon>Eukaryota</taxon>
        <taxon>Fungi</taxon>
        <taxon>Dikarya</taxon>
        <taxon>Basidiomycota</taxon>
        <taxon>Wallemiomycotina</taxon>
        <taxon>Wallemiomycetes</taxon>
        <taxon>Wallemiales</taxon>
        <taxon>Wallemiaceae</taxon>
        <taxon>Wallemia</taxon>
    </lineage>
</organism>
<dbReference type="OrthoDB" id="21266at2759"/>